<dbReference type="EMBL" id="JAGRRH010000028">
    <property type="protein sequence ID" value="KAG7340170.1"/>
    <property type="molecule type" value="Genomic_DNA"/>
</dbReference>
<gene>
    <name evidence="2" type="ORF">IV203_006574</name>
    <name evidence="3" type="ORF">IV203_037252</name>
</gene>
<dbReference type="AlphaFoldDB" id="A0A9K3LLK1"/>
<feature type="transmembrane region" description="Helical" evidence="1">
    <location>
        <begin position="155"/>
        <end position="172"/>
    </location>
</feature>
<feature type="transmembrane region" description="Helical" evidence="1">
    <location>
        <begin position="224"/>
        <end position="244"/>
    </location>
</feature>
<dbReference type="EMBL" id="JAGRRH010000009">
    <property type="protein sequence ID" value="KAG7364050.1"/>
    <property type="molecule type" value="Genomic_DNA"/>
</dbReference>
<accession>A0A9K3LLK1</accession>
<evidence type="ECO:0000313" key="2">
    <source>
        <dbReference type="EMBL" id="KAG7340170.1"/>
    </source>
</evidence>
<keyword evidence="1" id="KW-1133">Transmembrane helix</keyword>
<evidence type="ECO:0000313" key="3">
    <source>
        <dbReference type="EMBL" id="KAG7364050.1"/>
    </source>
</evidence>
<keyword evidence="1" id="KW-0812">Transmembrane</keyword>
<feature type="transmembrane region" description="Helical" evidence="1">
    <location>
        <begin position="264"/>
        <end position="284"/>
    </location>
</feature>
<protein>
    <submittedName>
        <fullName evidence="3">Uncharacterized protein</fullName>
    </submittedName>
</protein>
<comment type="caution">
    <text evidence="3">The sequence shown here is derived from an EMBL/GenBank/DDBJ whole genome shotgun (WGS) entry which is preliminary data.</text>
</comment>
<feature type="transmembrane region" description="Helical" evidence="1">
    <location>
        <begin position="85"/>
        <end position="107"/>
    </location>
</feature>
<sequence>MEDPFADCLEEPLLPNHDDHDEETFAHRSISDEDVNENRHDNVLPNDSEFTSNAVTHEILRLYHMTFMPDHEIKMFGQRFVDGPFAVKLLKFLAMTLVSVALVHFVVEQYISDRDQKLTLEDILVYEGDAIIRDCIVFYVVGRLWQKNGVDSCDWILWMVLANVYFECQPFFPWMGHSVTLYEMHCLWPWQLWAFVAFVVPLFLTIVVAHLIKAFRQGLLWIKIGEFGICLCLFLGPVLPSPYFHFHHWFAGWIFGMHANSDDWWSRATMAYFHGMYVNGIAVYGRDPLLTCDYARFMAEDQRCPAVSGYSAVGSDLNAPFSWWNALRFDLSDDNLQPSDWRNCSSRGYHP</sequence>
<dbReference type="Proteomes" id="UP000693970">
    <property type="component" value="Unassembled WGS sequence"/>
</dbReference>
<evidence type="ECO:0000313" key="4">
    <source>
        <dbReference type="Proteomes" id="UP000693970"/>
    </source>
</evidence>
<keyword evidence="4" id="KW-1185">Reference proteome</keyword>
<evidence type="ECO:0000256" key="1">
    <source>
        <dbReference type="SAM" id="Phobius"/>
    </source>
</evidence>
<organism evidence="3 4">
    <name type="scientific">Nitzschia inconspicua</name>
    <dbReference type="NCBI Taxonomy" id="303405"/>
    <lineage>
        <taxon>Eukaryota</taxon>
        <taxon>Sar</taxon>
        <taxon>Stramenopiles</taxon>
        <taxon>Ochrophyta</taxon>
        <taxon>Bacillariophyta</taxon>
        <taxon>Bacillariophyceae</taxon>
        <taxon>Bacillariophycidae</taxon>
        <taxon>Bacillariales</taxon>
        <taxon>Bacillariaceae</taxon>
        <taxon>Nitzschia</taxon>
    </lineage>
</organism>
<keyword evidence="1" id="KW-0472">Membrane</keyword>
<dbReference type="OrthoDB" id="196021at2759"/>
<reference evidence="3" key="2">
    <citation type="submission" date="2021-04" db="EMBL/GenBank/DDBJ databases">
        <authorList>
            <person name="Podell S."/>
        </authorList>
    </citation>
    <scope>NUCLEOTIDE SEQUENCE</scope>
    <source>
        <strain evidence="3">Hildebrandi</strain>
    </source>
</reference>
<name>A0A9K3LLK1_9STRA</name>
<proteinExistence type="predicted"/>
<reference evidence="3" key="1">
    <citation type="journal article" date="2021" name="Sci. Rep.">
        <title>Diploid genomic architecture of Nitzschia inconspicua, an elite biomass production diatom.</title>
        <authorList>
            <person name="Oliver A."/>
            <person name="Podell S."/>
            <person name="Pinowska A."/>
            <person name="Traller J.C."/>
            <person name="Smith S.R."/>
            <person name="McClure R."/>
            <person name="Beliaev A."/>
            <person name="Bohutskyi P."/>
            <person name="Hill E.A."/>
            <person name="Rabines A."/>
            <person name="Zheng H."/>
            <person name="Allen L.Z."/>
            <person name="Kuo A."/>
            <person name="Grigoriev I.V."/>
            <person name="Allen A.E."/>
            <person name="Hazlebeck D."/>
            <person name="Allen E.E."/>
        </authorList>
    </citation>
    <scope>NUCLEOTIDE SEQUENCE</scope>
    <source>
        <strain evidence="3">Hildebrandi</strain>
    </source>
</reference>
<feature type="transmembrane region" description="Helical" evidence="1">
    <location>
        <begin position="192"/>
        <end position="212"/>
    </location>
</feature>